<evidence type="ECO:0000313" key="2">
    <source>
        <dbReference type="Proteomes" id="UP001281761"/>
    </source>
</evidence>
<protein>
    <submittedName>
        <fullName evidence="1">Uncharacterized protein</fullName>
    </submittedName>
</protein>
<keyword evidence="2" id="KW-1185">Reference proteome</keyword>
<dbReference type="EMBL" id="JARBJD010000253">
    <property type="protein sequence ID" value="KAK2945617.1"/>
    <property type="molecule type" value="Genomic_DNA"/>
</dbReference>
<proteinExistence type="predicted"/>
<dbReference type="Proteomes" id="UP001281761">
    <property type="component" value="Unassembled WGS sequence"/>
</dbReference>
<accession>A0ABQ9X1F7</accession>
<organism evidence="1 2">
    <name type="scientific">Blattamonas nauphoetae</name>
    <dbReference type="NCBI Taxonomy" id="2049346"/>
    <lineage>
        <taxon>Eukaryota</taxon>
        <taxon>Metamonada</taxon>
        <taxon>Preaxostyla</taxon>
        <taxon>Oxymonadida</taxon>
        <taxon>Blattamonas</taxon>
    </lineage>
</organism>
<sequence length="103" mass="11690">MLTNATNDAQTLLVLSAPSIRQNRDVVYPTLNDPNSDLLLRLAERRDNLDLAAAVWKWIACQTKLVKMQPLTRKVIGVMEPNKQMTALILRTLDEMCSRLRKG</sequence>
<evidence type="ECO:0000313" key="1">
    <source>
        <dbReference type="EMBL" id="KAK2945617.1"/>
    </source>
</evidence>
<comment type="caution">
    <text evidence="1">The sequence shown here is derived from an EMBL/GenBank/DDBJ whole genome shotgun (WGS) entry which is preliminary data.</text>
</comment>
<gene>
    <name evidence="1" type="ORF">BLNAU_19472</name>
</gene>
<reference evidence="1 2" key="1">
    <citation type="journal article" date="2022" name="bioRxiv">
        <title>Genomics of Preaxostyla Flagellates Illuminates Evolutionary Transitions and the Path Towards Mitochondrial Loss.</title>
        <authorList>
            <person name="Novak L.V.F."/>
            <person name="Treitli S.C."/>
            <person name="Pyrih J."/>
            <person name="Halakuc P."/>
            <person name="Pipaliya S.V."/>
            <person name="Vacek V."/>
            <person name="Brzon O."/>
            <person name="Soukal P."/>
            <person name="Eme L."/>
            <person name="Dacks J.B."/>
            <person name="Karnkowska A."/>
            <person name="Elias M."/>
            <person name="Hampl V."/>
        </authorList>
    </citation>
    <scope>NUCLEOTIDE SEQUENCE [LARGE SCALE GENOMIC DNA]</scope>
    <source>
        <strain evidence="1">NAU3</strain>
        <tissue evidence="1">Gut</tissue>
    </source>
</reference>
<name>A0ABQ9X1F7_9EUKA</name>